<dbReference type="AlphaFoldDB" id="A0A8H7NJK4"/>
<evidence type="ECO:0000313" key="2">
    <source>
        <dbReference type="Proteomes" id="UP000616885"/>
    </source>
</evidence>
<evidence type="ECO:0000313" key="1">
    <source>
        <dbReference type="EMBL" id="KAF9757194.1"/>
    </source>
</evidence>
<organism evidence="1 2">
    <name type="scientific">Bionectria ochroleuca</name>
    <name type="common">Gliocladium roseum</name>
    <dbReference type="NCBI Taxonomy" id="29856"/>
    <lineage>
        <taxon>Eukaryota</taxon>
        <taxon>Fungi</taxon>
        <taxon>Dikarya</taxon>
        <taxon>Ascomycota</taxon>
        <taxon>Pezizomycotina</taxon>
        <taxon>Sordariomycetes</taxon>
        <taxon>Hypocreomycetidae</taxon>
        <taxon>Hypocreales</taxon>
        <taxon>Bionectriaceae</taxon>
        <taxon>Clonostachys</taxon>
    </lineage>
</organism>
<protein>
    <submittedName>
        <fullName evidence="1">Uncharacterized protein</fullName>
    </submittedName>
</protein>
<name>A0A8H7NJK4_BIOOC</name>
<sequence length="365" mass="40595">MILELLGNTEYVGPSFSFDIIARKLLRHANHVDVRVKALSSLLEVYKEDPTPEALAVLRNYAVPMAASLNERLKPLTKEDWEAIENNDAKLPEVSVGSEETPVVDLLQGNRHPHTFEEIGDLAYEAQRLSVTENARWIRLFLKRNGLTLTSESLDILCSIPKFPWAISNTFGCSSLTKVPRDLFQAVARHHLFCLHLPQDIVAINEALKKTPNYSLSNSSVRWLELTETPKHFLDRTRTWAVSALDLFDSRDDLMTDIPVATLADLEEYLIGISKAYIAKADLSSFDSIVNSLPIEPNHETCGIGTEKGEEKCSATSLSTSTRFAHRNGSQIHPGSLKFFPQASPSIYAASATAATAHWKTTSLH</sequence>
<gene>
    <name evidence="1" type="ORF">IM811_008138</name>
</gene>
<dbReference type="EMBL" id="JADCTT010000002">
    <property type="protein sequence ID" value="KAF9757194.1"/>
    <property type="molecule type" value="Genomic_DNA"/>
</dbReference>
<reference evidence="1" key="1">
    <citation type="submission" date="2020-10" db="EMBL/GenBank/DDBJ databases">
        <title>High-Quality Genome Resource of Clonostachys rosea strain S41 by Oxford Nanopore Long-Read Sequencing.</title>
        <authorList>
            <person name="Wang H."/>
        </authorList>
    </citation>
    <scope>NUCLEOTIDE SEQUENCE</scope>
    <source>
        <strain evidence="1">S41</strain>
    </source>
</reference>
<accession>A0A8H7NJK4</accession>
<proteinExistence type="predicted"/>
<comment type="caution">
    <text evidence="1">The sequence shown here is derived from an EMBL/GenBank/DDBJ whole genome shotgun (WGS) entry which is preliminary data.</text>
</comment>
<dbReference type="Proteomes" id="UP000616885">
    <property type="component" value="Unassembled WGS sequence"/>
</dbReference>